<sequence>MSVIRFAGYAAIFNRIDKGGDIIRPGAFGTLAKGQSLPLLWQHSPEKRIGTITYAHEDERGLRVIGNLLTTTRAGREAAAMLTDGAVKGLSFGYRVKQAIGQRPRELCNLDVAEISLVTSPMQPLARVHCLLDLKRRARASARLAILA</sequence>
<dbReference type="NCBIfam" id="TIGR01543">
    <property type="entry name" value="proheadase_HK97"/>
    <property type="match status" value="1"/>
</dbReference>
<evidence type="ECO:0000256" key="3">
    <source>
        <dbReference type="ARBA" id="ARBA00022801"/>
    </source>
</evidence>
<accession>A0ABP3KW83</accession>
<dbReference type="EMBL" id="BAAAEM010000004">
    <property type="protein sequence ID" value="GAA0488327.1"/>
    <property type="molecule type" value="Genomic_DNA"/>
</dbReference>
<dbReference type="InterPro" id="IPR006433">
    <property type="entry name" value="Prohead_protease"/>
</dbReference>
<evidence type="ECO:0000313" key="6">
    <source>
        <dbReference type="Proteomes" id="UP001500713"/>
    </source>
</evidence>
<keyword evidence="3" id="KW-0378">Hydrolase</keyword>
<name>A0ABP3KW83_9SPHN</name>
<dbReference type="SUPFAM" id="SSF50789">
    <property type="entry name" value="Herpes virus serine proteinase, assemblin"/>
    <property type="match status" value="1"/>
</dbReference>
<dbReference type="Pfam" id="PF04586">
    <property type="entry name" value="Peptidase_S78"/>
    <property type="match status" value="1"/>
</dbReference>
<dbReference type="Proteomes" id="UP001500713">
    <property type="component" value="Unassembled WGS sequence"/>
</dbReference>
<proteinExistence type="predicted"/>
<evidence type="ECO:0000256" key="1">
    <source>
        <dbReference type="ARBA" id="ARBA00022612"/>
    </source>
</evidence>
<reference evidence="6" key="1">
    <citation type="journal article" date="2019" name="Int. J. Syst. Evol. Microbiol.">
        <title>The Global Catalogue of Microorganisms (GCM) 10K type strain sequencing project: providing services to taxonomists for standard genome sequencing and annotation.</title>
        <authorList>
            <consortium name="The Broad Institute Genomics Platform"/>
            <consortium name="The Broad Institute Genome Sequencing Center for Infectious Disease"/>
            <person name="Wu L."/>
            <person name="Ma J."/>
        </authorList>
    </citation>
    <scope>NUCLEOTIDE SEQUENCE [LARGE SCALE GENOMIC DNA]</scope>
    <source>
        <strain evidence="6">JCM 14162</strain>
    </source>
</reference>
<evidence type="ECO:0000259" key="4">
    <source>
        <dbReference type="Pfam" id="PF04586"/>
    </source>
</evidence>
<organism evidence="5 6">
    <name type="scientific">Parasphingorhabdus litoris</name>
    <dbReference type="NCBI Taxonomy" id="394733"/>
    <lineage>
        <taxon>Bacteria</taxon>
        <taxon>Pseudomonadati</taxon>
        <taxon>Pseudomonadota</taxon>
        <taxon>Alphaproteobacteria</taxon>
        <taxon>Sphingomonadales</taxon>
        <taxon>Sphingomonadaceae</taxon>
        <taxon>Parasphingorhabdus</taxon>
    </lineage>
</organism>
<keyword evidence="6" id="KW-1185">Reference proteome</keyword>
<evidence type="ECO:0000256" key="2">
    <source>
        <dbReference type="ARBA" id="ARBA00022670"/>
    </source>
</evidence>
<keyword evidence="1" id="KW-1188">Viral release from host cell</keyword>
<evidence type="ECO:0000313" key="5">
    <source>
        <dbReference type="EMBL" id="GAA0488327.1"/>
    </source>
</evidence>
<keyword evidence="2" id="KW-0645">Protease</keyword>
<protein>
    <recommendedName>
        <fullName evidence="4">Prohead serine protease domain-containing protein</fullName>
    </recommendedName>
</protein>
<gene>
    <name evidence="5" type="ORF">GCM10009096_34090</name>
</gene>
<dbReference type="RefSeq" id="WP_229954426.1">
    <property type="nucleotide sequence ID" value="NZ_BAAAEM010000004.1"/>
</dbReference>
<comment type="caution">
    <text evidence="5">The sequence shown here is derived from an EMBL/GenBank/DDBJ whole genome shotgun (WGS) entry which is preliminary data.</text>
</comment>
<feature type="domain" description="Prohead serine protease" evidence="4">
    <location>
        <begin position="5"/>
        <end position="129"/>
    </location>
</feature>
<dbReference type="InterPro" id="IPR054613">
    <property type="entry name" value="Peptidase_S78_dom"/>
</dbReference>